<evidence type="ECO:0008006" key="3">
    <source>
        <dbReference type="Google" id="ProtNLM"/>
    </source>
</evidence>
<dbReference type="OrthoDB" id="4937900at2759"/>
<reference evidence="1 2" key="1">
    <citation type="submission" date="2019-04" db="EMBL/GenBank/DDBJ databases">
        <title>Friends and foes A comparative genomics studyof 23 Aspergillus species from section Flavi.</title>
        <authorList>
            <consortium name="DOE Joint Genome Institute"/>
            <person name="Kjaerbolling I."/>
            <person name="Vesth T."/>
            <person name="Frisvad J.C."/>
            <person name="Nybo J.L."/>
            <person name="Theobald S."/>
            <person name="Kildgaard S."/>
            <person name="Isbrandt T."/>
            <person name="Kuo A."/>
            <person name="Sato A."/>
            <person name="Lyhne E.K."/>
            <person name="Kogle M.E."/>
            <person name="Wiebenga A."/>
            <person name="Kun R.S."/>
            <person name="Lubbers R.J."/>
            <person name="Makela M.R."/>
            <person name="Barry K."/>
            <person name="Chovatia M."/>
            <person name="Clum A."/>
            <person name="Daum C."/>
            <person name="Haridas S."/>
            <person name="He G."/>
            <person name="LaButti K."/>
            <person name="Lipzen A."/>
            <person name="Mondo S."/>
            <person name="Riley R."/>
            <person name="Salamov A."/>
            <person name="Simmons B.A."/>
            <person name="Magnuson J.K."/>
            <person name="Henrissat B."/>
            <person name="Mortensen U.H."/>
            <person name="Larsen T.O."/>
            <person name="Devries R.P."/>
            <person name="Grigoriev I.V."/>
            <person name="Machida M."/>
            <person name="Baker S.E."/>
            <person name="Andersen M.R."/>
        </authorList>
    </citation>
    <scope>NUCLEOTIDE SEQUENCE [LARGE SCALE GENOMIC DNA]</scope>
    <source>
        <strain evidence="1 2">IBT 29228</strain>
    </source>
</reference>
<evidence type="ECO:0000313" key="2">
    <source>
        <dbReference type="Proteomes" id="UP000326198"/>
    </source>
</evidence>
<dbReference type="PANTHER" id="PTHR47784:SF5">
    <property type="entry name" value="STEROL UPTAKE CONTROL PROTEIN 2"/>
    <property type="match status" value="1"/>
</dbReference>
<proteinExistence type="predicted"/>
<dbReference type="InterPro" id="IPR053157">
    <property type="entry name" value="Sterol_Uptake_Regulator"/>
</dbReference>
<gene>
    <name evidence="1" type="ORF">BDV26DRAFT_213863</name>
</gene>
<protein>
    <recommendedName>
        <fullName evidence="3">Fungal-specific transcription factor domain-containing protein</fullName>
    </recommendedName>
</protein>
<sequence length="304" mass="34792">MGERGTTAHTWCNSTYQVVTRNEKTDPVWRLRVPEEALLHPFLMHGILALSALHISRTRDNRRRPEYISTAVAHQNKALASFRKLLDDINDSNAKAMFALSGVIVVYAFGFPHSPESTDPWTCIDDFIQILVLARGVQQVLRQATPSIKKSDWKGLLYLDECFASLPKDALSPFEQLRELNAYCGAQDPTHDTDIYSETIENLADVTAAAYGGLTSITVAARWAIRLKSQFVNLIRERSPLALIILMHLCGVLSRRQYDWCIDQWIFRLPKAIWQVLDDRWKPYAQWPMIEIFGQDFLNEIEVD</sequence>
<organism evidence="1 2">
    <name type="scientific">Aspergillus bertholletiae</name>
    <dbReference type="NCBI Taxonomy" id="1226010"/>
    <lineage>
        <taxon>Eukaryota</taxon>
        <taxon>Fungi</taxon>
        <taxon>Dikarya</taxon>
        <taxon>Ascomycota</taxon>
        <taxon>Pezizomycotina</taxon>
        <taxon>Eurotiomycetes</taxon>
        <taxon>Eurotiomycetidae</taxon>
        <taxon>Eurotiales</taxon>
        <taxon>Aspergillaceae</taxon>
        <taxon>Aspergillus</taxon>
        <taxon>Aspergillus subgen. Circumdati</taxon>
    </lineage>
</organism>
<dbReference type="EMBL" id="ML736223">
    <property type="protein sequence ID" value="KAE8377466.1"/>
    <property type="molecule type" value="Genomic_DNA"/>
</dbReference>
<dbReference type="PANTHER" id="PTHR47784">
    <property type="entry name" value="STEROL UPTAKE CONTROL PROTEIN 2"/>
    <property type="match status" value="1"/>
</dbReference>
<name>A0A5N7B6X6_9EURO</name>
<evidence type="ECO:0000313" key="1">
    <source>
        <dbReference type="EMBL" id="KAE8377466.1"/>
    </source>
</evidence>
<dbReference type="AlphaFoldDB" id="A0A5N7B6X6"/>
<dbReference type="GO" id="GO:0001228">
    <property type="term" value="F:DNA-binding transcription activator activity, RNA polymerase II-specific"/>
    <property type="evidence" value="ECO:0007669"/>
    <property type="project" value="TreeGrafter"/>
</dbReference>
<accession>A0A5N7B6X6</accession>
<keyword evidence="2" id="KW-1185">Reference proteome</keyword>
<dbReference type="Proteomes" id="UP000326198">
    <property type="component" value="Unassembled WGS sequence"/>
</dbReference>